<feature type="transmembrane region" description="Helical" evidence="5">
    <location>
        <begin position="122"/>
        <end position="141"/>
    </location>
</feature>
<name>A0A246BMG0_9DEIO</name>
<feature type="transmembrane region" description="Helical" evidence="5">
    <location>
        <begin position="203"/>
        <end position="220"/>
    </location>
</feature>
<dbReference type="GO" id="GO:0046983">
    <property type="term" value="F:protein dimerization activity"/>
    <property type="evidence" value="ECO:0007669"/>
    <property type="project" value="InterPro"/>
</dbReference>
<sequence>MFRRGRCWRMKVIVTVPSSRSGRLSLPPDGPTRPGTDRSRLPLRPPQESSMPAPAASVRPVHPDTDSVGSADTSSTPAPRFSPSLRGSPTSRFARIERLYKSLGRSANDLPPDPLREVRRGLLLTGLGTWLALTVHSLLAVPSREGLAPAEEGLWLAVMAAFALTLFVAVKFVERRSTRLWLAALQLVLALVGNALLDGNSVLAGLTLLVAAQVGLCLPVGLSVLWVLAQTAGLLSVFLPYWSVTDAWAYASGYLCFQLFAVTTTRVALREAEARGRLSVLLEELRITRALLSEASRQAERLDIARDLHDVAGHHLSALSMNLQVALHLTPDGPARAPVERADHVARCLLADVRQTVQGLRGAPDVEFTRDLKALIGAVPVPVHLNLPPDLRITCGVRAQVLLRTAQEALTNVARHARASQVWLTVGQADGLLSMDIRDDGRGAAELRFGCGLSGMQERLESLGGTLHVHTERGAGLTLQARLPLRGPA</sequence>
<evidence type="ECO:0000313" key="7">
    <source>
        <dbReference type="EMBL" id="OWL96866.1"/>
    </source>
</evidence>
<protein>
    <recommendedName>
        <fullName evidence="6">Histidine kinase/HSP90-like ATPase domain-containing protein</fullName>
    </recommendedName>
</protein>
<feature type="region of interest" description="Disordered" evidence="4">
    <location>
        <begin position="19"/>
        <end position="89"/>
    </location>
</feature>
<reference evidence="7 8" key="1">
    <citation type="submission" date="2017-05" db="EMBL/GenBank/DDBJ databases">
        <title>De novo genome assembly of Deniococcus indicus strain DR1.</title>
        <authorList>
            <person name="Chauhan D."/>
            <person name="Yennamalli R.M."/>
            <person name="Priyadarshini R."/>
        </authorList>
    </citation>
    <scope>NUCLEOTIDE SEQUENCE [LARGE SCALE GENOMIC DNA]</scope>
    <source>
        <strain evidence="7 8">DR1</strain>
    </source>
</reference>
<dbReference type="SMART" id="SM00387">
    <property type="entry name" value="HATPase_c"/>
    <property type="match status" value="1"/>
</dbReference>
<gene>
    <name evidence="7" type="ORF">CBQ26_07700</name>
</gene>
<evidence type="ECO:0000256" key="4">
    <source>
        <dbReference type="SAM" id="MobiDB-lite"/>
    </source>
</evidence>
<evidence type="ECO:0000256" key="1">
    <source>
        <dbReference type="ARBA" id="ARBA00022679"/>
    </source>
</evidence>
<proteinExistence type="predicted"/>
<dbReference type="Proteomes" id="UP000197208">
    <property type="component" value="Unassembled WGS sequence"/>
</dbReference>
<dbReference type="GO" id="GO:0016020">
    <property type="term" value="C:membrane"/>
    <property type="evidence" value="ECO:0007669"/>
    <property type="project" value="InterPro"/>
</dbReference>
<dbReference type="InterPro" id="IPR011712">
    <property type="entry name" value="Sig_transdc_His_kin_sub3_dim/P"/>
</dbReference>
<dbReference type="SUPFAM" id="SSF55874">
    <property type="entry name" value="ATPase domain of HSP90 chaperone/DNA topoisomerase II/histidine kinase"/>
    <property type="match status" value="1"/>
</dbReference>
<evidence type="ECO:0000259" key="6">
    <source>
        <dbReference type="SMART" id="SM00387"/>
    </source>
</evidence>
<dbReference type="Pfam" id="PF02518">
    <property type="entry name" value="HATPase_c"/>
    <property type="match status" value="1"/>
</dbReference>
<organism evidence="7 8">
    <name type="scientific">Deinococcus indicus</name>
    <dbReference type="NCBI Taxonomy" id="223556"/>
    <lineage>
        <taxon>Bacteria</taxon>
        <taxon>Thermotogati</taxon>
        <taxon>Deinococcota</taxon>
        <taxon>Deinococci</taxon>
        <taxon>Deinococcales</taxon>
        <taxon>Deinococcaceae</taxon>
        <taxon>Deinococcus</taxon>
    </lineage>
</organism>
<dbReference type="InterPro" id="IPR003594">
    <property type="entry name" value="HATPase_dom"/>
</dbReference>
<feature type="transmembrane region" description="Helical" evidence="5">
    <location>
        <begin position="180"/>
        <end position="197"/>
    </location>
</feature>
<keyword evidence="5" id="KW-1133">Transmembrane helix</keyword>
<dbReference type="PANTHER" id="PTHR24421:SF59">
    <property type="entry name" value="OXYGEN SENSOR HISTIDINE KINASE NREB"/>
    <property type="match status" value="1"/>
</dbReference>
<feature type="transmembrane region" description="Helical" evidence="5">
    <location>
        <begin position="153"/>
        <end position="173"/>
    </location>
</feature>
<feature type="compositionally biased region" description="Polar residues" evidence="4">
    <location>
        <begin position="67"/>
        <end position="77"/>
    </location>
</feature>
<keyword evidence="5" id="KW-0472">Membrane</keyword>
<dbReference type="InterPro" id="IPR036890">
    <property type="entry name" value="HATPase_C_sf"/>
</dbReference>
<dbReference type="EMBL" id="NHMK01000010">
    <property type="protein sequence ID" value="OWL96866.1"/>
    <property type="molecule type" value="Genomic_DNA"/>
</dbReference>
<evidence type="ECO:0000256" key="3">
    <source>
        <dbReference type="ARBA" id="ARBA00023012"/>
    </source>
</evidence>
<dbReference type="CDD" id="cd16917">
    <property type="entry name" value="HATPase_UhpB-NarQ-NarX-like"/>
    <property type="match status" value="1"/>
</dbReference>
<dbReference type="InterPro" id="IPR050482">
    <property type="entry name" value="Sensor_HK_TwoCompSys"/>
</dbReference>
<evidence type="ECO:0000313" key="8">
    <source>
        <dbReference type="Proteomes" id="UP000197208"/>
    </source>
</evidence>
<keyword evidence="1" id="KW-0808">Transferase</keyword>
<comment type="caution">
    <text evidence="7">The sequence shown here is derived from an EMBL/GenBank/DDBJ whole genome shotgun (WGS) entry which is preliminary data.</text>
</comment>
<dbReference type="OrthoDB" id="9797605at2"/>
<dbReference type="PANTHER" id="PTHR24421">
    <property type="entry name" value="NITRATE/NITRITE SENSOR PROTEIN NARX-RELATED"/>
    <property type="match status" value="1"/>
</dbReference>
<evidence type="ECO:0000256" key="2">
    <source>
        <dbReference type="ARBA" id="ARBA00022777"/>
    </source>
</evidence>
<keyword evidence="8" id="KW-1185">Reference proteome</keyword>
<dbReference type="Gene3D" id="3.30.565.10">
    <property type="entry name" value="Histidine kinase-like ATPase, C-terminal domain"/>
    <property type="match status" value="1"/>
</dbReference>
<accession>A0A246BMG0</accession>
<evidence type="ECO:0000256" key="5">
    <source>
        <dbReference type="SAM" id="Phobius"/>
    </source>
</evidence>
<dbReference type="AlphaFoldDB" id="A0A246BMG0"/>
<feature type="domain" description="Histidine kinase/HSP90-like ATPase" evidence="6">
    <location>
        <begin position="397"/>
        <end position="487"/>
    </location>
</feature>
<keyword evidence="2" id="KW-0418">Kinase</keyword>
<dbReference type="Pfam" id="PF07730">
    <property type="entry name" value="HisKA_3"/>
    <property type="match status" value="1"/>
</dbReference>
<dbReference type="Gene3D" id="1.20.5.1930">
    <property type="match status" value="1"/>
</dbReference>
<keyword evidence="5" id="KW-0812">Transmembrane</keyword>
<dbReference type="GO" id="GO:0000155">
    <property type="term" value="F:phosphorelay sensor kinase activity"/>
    <property type="evidence" value="ECO:0007669"/>
    <property type="project" value="InterPro"/>
</dbReference>
<keyword evidence="3" id="KW-0902">Two-component regulatory system</keyword>